<dbReference type="SMART" id="SM00034">
    <property type="entry name" value="CLECT"/>
    <property type="match status" value="1"/>
</dbReference>
<organism evidence="2 3">
    <name type="scientific">Meganyctiphanes norvegica</name>
    <name type="common">Northern krill</name>
    <name type="synonym">Thysanopoda norvegica</name>
    <dbReference type="NCBI Taxonomy" id="48144"/>
    <lineage>
        <taxon>Eukaryota</taxon>
        <taxon>Metazoa</taxon>
        <taxon>Ecdysozoa</taxon>
        <taxon>Arthropoda</taxon>
        <taxon>Crustacea</taxon>
        <taxon>Multicrustacea</taxon>
        <taxon>Malacostraca</taxon>
        <taxon>Eumalacostraca</taxon>
        <taxon>Eucarida</taxon>
        <taxon>Euphausiacea</taxon>
        <taxon>Euphausiidae</taxon>
        <taxon>Meganyctiphanes</taxon>
    </lineage>
</organism>
<dbReference type="InterPro" id="IPR001304">
    <property type="entry name" value="C-type_lectin-like"/>
</dbReference>
<dbReference type="InterPro" id="IPR016186">
    <property type="entry name" value="C-type_lectin-like/link_sf"/>
</dbReference>
<reference evidence="2 3" key="1">
    <citation type="submission" date="2024-05" db="EMBL/GenBank/DDBJ databases">
        <authorList>
            <person name="Wallberg A."/>
        </authorList>
    </citation>
    <scope>NUCLEOTIDE SEQUENCE [LARGE SCALE GENOMIC DNA]</scope>
</reference>
<evidence type="ECO:0000313" key="3">
    <source>
        <dbReference type="Proteomes" id="UP001497623"/>
    </source>
</evidence>
<sequence>VNENNVIENETPFLDLRAACTTKTACTAKGGTCRKKRINCDGLYVQVAQGCSGNCQCCIPDCTTTTCTTSSCPTGFTLTNSQCLSFQTSPDTWNNAQLACQKLGGRLAKAKDTTTLATYIKANYAGESFWLGASDSITEGRCTGGICGLIYNFGDEDCMLWWGADDTGYIDEPCTESYNYICETDVTYA</sequence>
<dbReference type="CDD" id="cd00037">
    <property type="entry name" value="CLECT"/>
    <property type="match status" value="1"/>
</dbReference>
<evidence type="ECO:0000259" key="1">
    <source>
        <dbReference type="PROSITE" id="PS50041"/>
    </source>
</evidence>
<keyword evidence="3" id="KW-1185">Reference proteome</keyword>
<name>A0AAV2RU13_MEGNR</name>
<dbReference type="Pfam" id="PF00059">
    <property type="entry name" value="Lectin_C"/>
    <property type="match status" value="1"/>
</dbReference>
<proteinExistence type="predicted"/>
<dbReference type="AlphaFoldDB" id="A0AAV2RU13"/>
<dbReference type="EMBL" id="CAXKWB010033980">
    <property type="protein sequence ID" value="CAL4144061.1"/>
    <property type="molecule type" value="Genomic_DNA"/>
</dbReference>
<protein>
    <recommendedName>
        <fullName evidence="1">C-type lectin domain-containing protein</fullName>
    </recommendedName>
</protein>
<dbReference type="Proteomes" id="UP001497623">
    <property type="component" value="Unassembled WGS sequence"/>
</dbReference>
<comment type="caution">
    <text evidence="2">The sequence shown here is derived from an EMBL/GenBank/DDBJ whole genome shotgun (WGS) entry which is preliminary data.</text>
</comment>
<feature type="non-terminal residue" evidence="2">
    <location>
        <position position="1"/>
    </location>
</feature>
<feature type="domain" description="C-type lectin" evidence="1">
    <location>
        <begin position="79"/>
        <end position="183"/>
    </location>
</feature>
<dbReference type="Gene3D" id="3.10.100.10">
    <property type="entry name" value="Mannose-Binding Protein A, subunit A"/>
    <property type="match status" value="1"/>
</dbReference>
<dbReference type="InterPro" id="IPR016187">
    <property type="entry name" value="CTDL_fold"/>
</dbReference>
<dbReference type="PROSITE" id="PS50041">
    <property type="entry name" value="C_TYPE_LECTIN_2"/>
    <property type="match status" value="1"/>
</dbReference>
<evidence type="ECO:0000313" key="2">
    <source>
        <dbReference type="EMBL" id="CAL4144061.1"/>
    </source>
</evidence>
<dbReference type="SUPFAM" id="SSF56436">
    <property type="entry name" value="C-type lectin-like"/>
    <property type="match status" value="1"/>
</dbReference>
<accession>A0AAV2RU13</accession>
<gene>
    <name evidence="2" type="ORF">MNOR_LOCUS29390</name>
</gene>